<dbReference type="eggNOG" id="COG5340">
    <property type="taxonomic scope" value="Bacteria"/>
</dbReference>
<organism evidence="2 3">
    <name type="scientific">Bifidobacterium actinocoloniiforme DSM 22766</name>
    <dbReference type="NCBI Taxonomy" id="1437605"/>
    <lineage>
        <taxon>Bacteria</taxon>
        <taxon>Bacillati</taxon>
        <taxon>Actinomycetota</taxon>
        <taxon>Actinomycetes</taxon>
        <taxon>Bifidobacteriales</taxon>
        <taxon>Bifidobacteriaceae</taxon>
        <taxon>Bifidobacterium</taxon>
    </lineage>
</organism>
<dbReference type="RefSeq" id="WP_144418914.1">
    <property type="nucleotide sequence ID" value="NZ_CP011786.1"/>
</dbReference>
<evidence type="ECO:0000313" key="2">
    <source>
        <dbReference type="EMBL" id="KFI40069.1"/>
    </source>
</evidence>
<proteinExistence type="predicted"/>
<dbReference type="AlphaFoldDB" id="A0A086Z0L9"/>
<name>A0A086Z0L9_9BIFI</name>
<dbReference type="Proteomes" id="UP000029015">
    <property type="component" value="Unassembled WGS sequence"/>
</dbReference>
<protein>
    <submittedName>
        <fullName evidence="2">Uncharacterized protein</fullName>
    </submittedName>
</protein>
<reference evidence="2 3" key="1">
    <citation type="submission" date="2014-03" db="EMBL/GenBank/DDBJ databases">
        <title>Genomics of Bifidobacteria.</title>
        <authorList>
            <person name="Ventura M."/>
            <person name="Milani C."/>
            <person name="Lugli G.A."/>
        </authorList>
    </citation>
    <scope>NUCLEOTIDE SEQUENCE [LARGE SCALE GENOMIC DNA]</scope>
    <source>
        <strain evidence="2 3">DSM 22766</strain>
    </source>
</reference>
<feature type="region of interest" description="Disordered" evidence="1">
    <location>
        <begin position="307"/>
        <end position="353"/>
    </location>
</feature>
<dbReference type="OrthoDB" id="3172126at2"/>
<keyword evidence="3" id="KW-1185">Reference proteome</keyword>
<sequence length="353" mass="39209">MNTNQASVEQLGLLSKSRRCCLVPASNRERMRLLRAVKRGSVKRPKPHLYAPTPYWVSLTRYEQALHLIRATARRRPEWTFCYLSAALVWGLTETVFLHAQMHVAAKNHTHVRVGGSIKSHFCLVPKPKKRNGVSVTPLVQTVYDCARRLDYGNALAICETAMRLYGVKRRQLEAYANARPHTWGRDRALYVFAQAGPLSENGGESIARARFDGWGYAAPKQQVSVERPFQAGKRLRLDFLWTTRNGRLVAGELDGREKYINPAMTGGGSVADVILKEKRQGDGIITVGLCDCSLLLQAHTRKAWDSSATKTGCGGSTAIGRSTDLRENGEPGGPPFIRQLLGSDPHLLGRHD</sequence>
<gene>
    <name evidence="2" type="ORF">BACT_0771</name>
</gene>
<evidence type="ECO:0000256" key="1">
    <source>
        <dbReference type="SAM" id="MobiDB-lite"/>
    </source>
</evidence>
<accession>A0A086Z0L9</accession>
<evidence type="ECO:0000313" key="3">
    <source>
        <dbReference type="Proteomes" id="UP000029015"/>
    </source>
</evidence>
<dbReference type="EMBL" id="JGYK01000001">
    <property type="protein sequence ID" value="KFI40069.1"/>
    <property type="molecule type" value="Genomic_DNA"/>
</dbReference>
<comment type="caution">
    <text evidence="2">The sequence shown here is derived from an EMBL/GenBank/DDBJ whole genome shotgun (WGS) entry which is preliminary data.</text>
</comment>